<name>A0A4Y1RFK1_PRUDU</name>
<keyword evidence="6 7" id="KW-0539">Nucleus</keyword>
<keyword evidence="2" id="KW-0158">Chromosome</keyword>
<feature type="compositionally biased region" description="Basic and acidic residues" evidence="8">
    <location>
        <begin position="535"/>
        <end position="557"/>
    </location>
</feature>
<dbReference type="GO" id="GO:0000775">
    <property type="term" value="C:chromosome, centromeric region"/>
    <property type="evidence" value="ECO:0007669"/>
    <property type="project" value="UniProtKB-SubCell"/>
</dbReference>
<dbReference type="Pfam" id="PF00856">
    <property type="entry name" value="SET"/>
    <property type="match status" value="1"/>
</dbReference>
<dbReference type="Pfam" id="PF05033">
    <property type="entry name" value="Pre-SET"/>
    <property type="match status" value="1"/>
</dbReference>
<evidence type="ECO:0000256" key="1">
    <source>
        <dbReference type="ARBA" id="ARBA00004584"/>
    </source>
</evidence>
<sequence length="1158" mass="127673">MGVVEALQNLESSRTIASLNGSHSDVRLGRLPTENGECSFHSQSPKLKRRIISAVRDFPPGCGRFAQINNLRPDKEATSVVESVPTESLIRGDKNGDGHGVDKMMLSNGHKDETDLNCKDIDTVETIESVTALEHEISDSPKNLHQLNNLRSVEEAASVGTAEALISRGKNGDGQGIEKLMVSTGQVDETVLMNGKAAGTLDTVESLTALQHEVSDLLKNPNQLGVASPNEDMVAVLPDINVCSPPVSNGNGVDKIAVKKYPPRRRVSAVRDFPLLCGRNVSLEERNFGKARSAVGDKPSSSNTPKTSVKQIGEDVQDDEFHKSDLEVNVSKVIGEVQPNCKGNAVQEMEKQDECKVNSKMNVVSKDTKKKCIEPSQESNGCQGVGDVGYSEEKVGKEMVVYHEKEIPSEKCLDECKVNSKMKVVPKDSRKECIEPSQENNGCQGPGDVGRSEELVGKEIVVYHAKESPSEKCLDISNFHNQLHEEDFESSELTSDRVMVMGLMAASNCPWRKGKEVCKRKTEGGMSRSKRKKPDFKCQLERSKTASRKKVDSDIGGKSKKTVHPIARKNAYQGSNQLVIWDTENSLESHQKEDLLKTPRSCCSDVCLPPFGLSSSTSKVHDNDRTVTRNKVRETLRLFQALCRKFLQEEEGKSKEGGSSRRRIDYAAAKILKDNGKYVNIGKQILGPVPGVEVGDEFHYRVELTIVGLHRQSQGGIDYVKHGGKVLATSIVASGGYADDLDNSDSLIYTGQGGNVMNTDKEPEDQKLERGNLALKNSLHENNPVRVIRGSESSDGKRCGSHGKLVFKFQLDRIRDQPELPLKEVKKSKKSRVRVGRCSDDISLGKESIPICAVNTIDDEKPPPFVYITNMIYPDWCRPIPPKGCSCTVACSDSDKCSCAVNNGGEIPYNFNGAIVEVKPLVYECGPSCKCPPSCYNRVSQRGIKFPLEIFKTESRGWGVRSLNSIPSGSFICEYIGELLEDKEAEERTGNDEYLFDIGNNYNDSSLWDGLSTLMPDAQSNSYEVVGMVDLPLMQHNMAMWEDLSTIVRDSDGNIKKKSCYCGSPECTGRLSRDFEHIRQQQKEKQLLLLVFNGVILFVYVSLEVGPSASLGIALVKDNFYKPDLKKAALARLSVGHRILKVSKSGVKKRNRQVKCKI</sequence>
<dbReference type="PROSITE" id="PS50867">
    <property type="entry name" value="PRE_SET"/>
    <property type="match status" value="1"/>
</dbReference>
<feature type="region of interest" description="Disordered" evidence="8">
    <location>
        <begin position="290"/>
        <end position="321"/>
    </location>
</feature>
<evidence type="ECO:0000259" key="10">
    <source>
        <dbReference type="PROSITE" id="PS50868"/>
    </source>
</evidence>
<dbReference type="InterPro" id="IPR003616">
    <property type="entry name" value="Post-SET_dom"/>
</dbReference>
<dbReference type="InterPro" id="IPR015947">
    <property type="entry name" value="PUA-like_sf"/>
</dbReference>
<dbReference type="GO" id="GO:0005634">
    <property type="term" value="C:nucleus"/>
    <property type="evidence" value="ECO:0007669"/>
    <property type="project" value="UniProtKB-SubCell"/>
</dbReference>
<evidence type="ECO:0000256" key="6">
    <source>
        <dbReference type="ARBA" id="ARBA00023242"/>
    </source>
</evidence>
<evidence type="ECO:0000256" key="7">
    <source>
        <dbReference type="PROSITE-ProRule" id="PRU00358"/>
    </source>
</evidence>
<feature type="domain" description="YDG" evidence="11">
    <location>
        <begin position="687"/>
        <end position="837"/>
    </location>
</feature>
<dbReference type="GO" id="GO:0008270">
    <property type="term" value="F:zinc ion binding"/>
    <property type="evidence" value="ECO:0007669"/>
    <property type="project" value="InterPro"/>
</dbReference>
<feature type="region of interest" description="Disordered" evidence="8">
    <location>
        <begin position="76"/>
        <end position="100"/>
    </location>
</feature>
<dbReference type="InterPro" id="IPR001214">
    <property type="entry name" value="SET_dom"/>
</dbReference>
<accession>A0A4Y1RFK1</accession>
<feature type="domain" description="Pre-SET" evidence="9">
    <location>
        <begin position="883"/>
        <end position="943"/>
    </location>
</feature>
<dbReference type="SMART" id="SM00466">
    <property type="entry name" value="SRA"/>
    <property type="match status" value="1"/>
</dbReference>
<evidence type="ECO:0000256" key="8">
    <source>
        <dbReference type="SAM" id="MobiDB-lite"/>
    </source>
</evidence>
<reference evidence="12" key="1">
    <citation type="journal article" date="2019" name="Science">
        <title>Mutation of a bHLH transcription factor allowed almond domestication.</title>
        <authorList>
            <person name="Sanchez-Perez R."/>
            <person name="Pavan S."/>
            <person name="Mazzeo R."/>
            <person name="Moldovan C."/>
            <person name="Aiese Cigliano R."/>
            <person name="Del Cueto J."/>
            <person name="Ricciardi F."/>
            <person name="Lotti C."/>
            <person name="Ricciardi L."/>
            <person name="Dicenta F."/>
            <person name="Lopez-Marques R.L."/>
            <person name="Lindberg Moller B."/>
        </authorList>
    </citation>
    <scope>NUCLEOTIDE SEQUENCE</scope>
</reference>
<evidence type="ECO:0000256" key="4">
    <source>
        <dbReference type="ARBA" id="ARBA00022679"/>
    </source>
</evidence>
<dbReference type="GO" id="GO:0032259">
    <property type="term" value="P:methylation"/>
    <property type="evidence" value="ECO:0007669"/>
    <property type="project" value="UniProtKB-KW"/>
</dbReference>
<feature type="domain" description="Post-SET" evidence="10">
    <location>
        <begin position="1056"/>
        <end position="1072"/>
    </location>
</feature>
<feature type="compositionally biased region" description="Basic and acidic residues" evidence="8">
    <location>
        <begin position="90"/>
        <end position="100"/>
    </location>
</feature>
<dbReference type="PANTHER" id="PTHR45660">
    <property type="entry name" value="HISTONE-LYSINE N-METHYLTRANSFERASE SETMAR"/>
    <property type="match status" value="1"/>
</dbReference>
<dbReference type="EMBL" id="AP019301">
    <property type="protein sequence ID" value="BBH03039.1"/>
    <property type="molecule type" value="Genomic_DNA"/>
</dbReference>
<evidence type="ECO:0000259" key="11">
    <source>
        <dbReference type="PROSITE" id="PS51015"/>
    </source>
</evidence>
<comment type="subcellular location">
    <subcellularLocation>
        <location evidence="1">Chromosome</location>
        <location evidence="1">Centromere</location>
    </subcellularLocation>
    <subcellularLocation>
        <location evidence="7">Nucleus</location>
    </subcellularLocation>
</comment>
<dbReference type="Pfam" id="PF02182">
    <property type="entry name" value="SAD_SRA"/>
    <property type="match status" value="1"/>
</dbReference>
<gene>
    <name evidence="12" type="ORF">Prudu_013795</name>
</gene>
<dbReference type="GO" id="GO:0042054">
    <property type="term" value="F:histone methyltransferase activity"/>
    <property type="evidence" value="ECO:0007669"/>
    <property type="project" value="InterPro"/>
</dbReference>
<protein>
    <submittedName>
        <fullName evidence="12">SU(VAR)3-9 homolog 6</fullName>
    </submittedName>
</protein>
<feature type="compositionally biased region" description="Polar residues" evidence="8">
    <location>
        <begin position="299"/>
        <end position="310"/>
    </location>
</feature>
<evidence type="ECO:0000256" key="2">
    <source>
        <dbReference type="ARBA" id="ARBA00022454"/>
    </source>
</evidence>
<proteinExistence type="predicted"/>
<dbReference type="AlphaFoldDB" id="A0A4Y1RFK1"/>
<evidence type="ECO:0000313" key="12">
    <source>
        <dbReference type="EMBL" id="BBH03039.1"/>
    </source>
</evidence>
<dbReference type="InterPro" id="IPR007728">
    <property type="entry name" value="Pre-SET_dom"/>
</dbReference>
<feature type="region of interest" description="Disordered" evidence="8">
    <location>
        <begin position="520"/>
        <end position="562"/>
    </location>
</feature>
<dbReference type="InterPro" id="IPR036987">
    <property type="entry name" value="SRA-YDG_sf"/>
</dbReference>
<dbReference type="InterPro" id="IPR003105">
    <property type="entry name" value="SRA_YDG"/>
</dbReference>
<dbReference type="PANTHER" id="PTHR45660:SF46">
    <property type="entry name" value="HISTONE-LYSINE N-METHYLTRANSFERASE, H3 LYSINE-9 SPECIFIC SUVH6"/>
    <property type="match status" value="1"/>
</dbReference>
<dbReference type="PROSITE" id="PS50868">
    <property type="entry name" value="POST_SET"/>
    <property type="match status" value="1"/>
</dbReference>
<dbReference type="SMART" id="SM00508">
    <property type="entry name" value="PostSET"/>
    <property type="match status" value="1"/>
</dbReference>
<dbReference type="InterPro" id="IPR046341">
    <property type="entry name" value="SET_dom_sf"/>
</dbReference>
<dbReference type="Gene3D" id="2.30.280.10">
    <property type="entry name" value="SRA-YDG"/>
    <property type="match status" value="1"/>
</dbReference>
<keyword evidence="3" id="KW-0489">Methyltransferase</keyword>
<keyword evidence="4" id="KW-0808">Transferase</keyword>
<evidence type="ECO:0000259" key="9">
    <source>
        <dbReference type="PROSITE" id="PS50867"/>
    </source>
</evidence>
<keyword evidence="5" id="KW-0949">S-adenosyl-L-methionine</keyword>
<dbReference type="SUPFAM" id="SSF82199">
    <property type="entry name" value="SET domain"/>
    <property type="match status" value="1"/>
</dbReference>
<organism evidence="12">
    <name type="scientific">Prunus dulcis</name>
    <name type="common">Almond</name>
    <name type="synonym">Amygdalus dulcis</name>
    <dbReference type="NCBI Taxonomy" id="3755"/>
    <lineage>
        <taxon>Eukaryota</taxon>
        <taxon>Viridiplantae</taxon>
        <taxon>Streptophyta</taxon>
        <taxon>Embryophyta</taxon>
        <taxon>Tracheophyta</taxon>
        <taxon>Spermatophyta</taxon>
        <taxon>Magnoliopsida</taxon>
        <taxon>eudicotyledons</taxon>
        <taxon>Gunneridae</taxon>
        <taxon>Pentapetalae</taxon>
        <taxon>rosids</taxon>
        <taxon>fabids</taxon>
        <taxon>Rosales</taxon>
        <taxon>Rosaceae</taxon>
        <taxon>Amygdaloideae</taxon>
        <taxon>Amygdaleae</taxon>
        <taxon>Prunus</taxon>
    </lineage>
</organism>
<dbReference type="PROSITE" id="PS51015">
    <property type="entry name" value="YDG"/>
    <property type="match status" value="1"/>
</dbReference>
<dbReference type="SMART" id="SM00468">
    <property type="entry name" value="PreSET"/>
    <property type="match status" value="1"/>
</dbReference>
<dbReference type="Gene3D" id="2.170.270.10">
    <property type="entry name" value="SET domain"/>
    <property type="match status" value="1"/>
</dbReference>
<dbReference type="SUPFAM" id="SSF88697">
    <property type="entry name" value="PUA domain-like"/>
    <property type="match status" value="1"/>
</dbReference>
<evidence type="ECO:0000256" key="5">
    <source>
        <dbReference type="ARBA" id="ARBA00022691"/>
    </source>
</evidence>
<dbReference type="GO" id="GO:0003690">
    <property type="term" value="F:double-stranded DNA binding"/>
    <property type="evidence" value="ECO:0007669"/>
    <property type="project" value="TreeGrafter"/>
</dbReference>
<evidence type="ECO:0000256" key="3">
    <source>
        <dbReference type="ARBA" id="ARBA00022603"/>
    </source>
</evidence>
<dbReference type="InterPro" id="IPR051357">
    <property type="entry name" value="H3K9_HMTase_SUVAR3-9"/>
</dbReference>